<dbReference type="Proteomes" id="UP000683000">
    <property type="component" value="Unassembled WGS sequence"/>
</dbReference>
<protein>
    <submittedName>
        <fullName evidence="1">Uncharacterized protein</fullName>
    </submittedName>
</protein>
<reference evidence="1" key="1">
    <citation type="submission" date="2021-03" db="EMBL/GenBank/DDBJ databases">
        <title>Evolutionary innovations through gain and loss of genes in the ectomycorrhizal Boletales.</title>
        <authorList>
            <person name="Wu G."/>
            <person name="Miyauchi S."/>
            <person name="Morin E."/>
            <person name="Yang Z.-L."/>
            <person name="Xu J."/>
            <person name="Martin F.M."/>
        </authorList>
    </citation>
    <scope>NUCLEOTIDE SEQUENCE</scope>
    <source>
        <strain evidence="1">BR01</strain>
    </source>
</reference>
<organism evidence="1 2">
    <name type="scientific">Boletus reticuloceps</name>
    <dbReference type="NCBI Taxonomy" id="495285"/>
    <lineage>
        <taxon>Eukaryota</taxon>
        <taxon>Fungi</taxon>
        <taxon>Dikarya</taxon>
        <taxon>Basidiomycota</taxon>
        <taxon>Agaricomycotina</taxon>
        <taxon>Agaricomycetes</taxon>
        <taxon>Agaricomycetidae</taxon>
        <taxon>Boletales</taxon>
        <taxon>Boletineae</taxon>
        <taxon>Boletaceae</taxon>
        <taxon>Boletoideae</taxon>
        <taxon>Boletus</taxon>
    </lineage>
</organism>
<evidence type="ECO:0000313" key="2">
    <source>
        <dbReference type="Proteomes" id="UP000683000"/>
    </source>
</evidence>
<sequence>MLAIPPPFEEVPSAEILGLSTLVSLNPLAGHWTLLRDPRVEVLPSILRGETTIPGTSVRRSVGAPERLHHTRLTCG</sequence>
<accession>A0A8I3A468</accession>
<evidence type="ECO:0000313" key="1">
    <source>
        <dbReference type="EMBL" id="KAG6369620.1"/>
    </source>
</evidence>
<comment type="caution">
    <text evidence="1">The sequence shown here is derived from an EMBL/GenBank/DDBJ whole genome shotgun (WGS) entry which is preliminary data.</text>
</comment>
<gene>
    <name evidence="1" type="ORF">JVT61DRAFT_14189</name>
</gene>
<dbReference type="EMBL" id="JAGFBS010000072">
    <property type="protein sequence ID" value="KAG6369620.1"/>
    <property type="molecule type" value="Genomic_DNA"/>
</dbReference>
<proteinExistence type="predicted"/>
<keyword evidence="2" id="KW-1185">Reference proteome</keyword>
<dbReference type="AlphaFoldDB" id="A0A8I3A468"/>
<name>A0A8I3A468_9AGAM</name>